<dbReference type="InterPro" id="IPR029001">
    <property type="entry name" value="ITPase-like_fam"/>
</dbReference>
<dbReference type="RefSeq" id="WP_097159090.1">
    <property type="nucleotide sequence ID" value="NZ_JBEPMQ010000004.1"/>
</dbReference>
<comment type="caution">
    <text evidence="6">Lacks conserved residue(s) required for the propagation of feature annotation.</text>
</comment>
<keyword evidence="8" id="KW-1185">Reference proteome</keyword>
<evidence type="ECO:0000256" key="2">
    <source>
        <dbReference type="ARBA" id="ARBA00004496"/>
    </source>
</evidence>
<dbReference type="GO" id="GO:0036218">
    <property type="term" value="F:dTTP diphosphatase activity"/>
    <property type="evidence" value="ECO:0007669"/>
    <property type="project" value="RHEA"/>
</dbReference>
<dbReference type="SUPFAM" id="SSF52972">
    <property type="entry name" value="ITPase-like"/>
    <property type="match status" value="1"/>
</dbReference>
<dbReference type="Gene3D" id="3.90.950.10">
    <property type="match status" value="1"/>
</dbReference>
<keyword evidence="4 6" id="KW-0378">Hydrolase</keyword>
<dbReference type="OrthoDB" id="9807767at2"/>
<evidence type="ECO:0000256" key="6">
    <source>
        <dbReference type="HAMAP-Rule" id="MF_00528"/>
    </source>
</evidence>
<feature type="site" description="Important for substrate specificity" evidence="6">
    <location>
        <position position="152"/>
    </location>
</feature>
<sequence>MKPLILASGSPRRSELLKQMNIPFEIHKSGVSEDLPPQIYPQDAVIELSSRKALDVAAKFPDYFVLGADTVVSIQNEILGKPHNQDEAISMLKKLSAATHQVYTGVTIVAEGSVHSFYDVTDVTFWELSEQDINTYIESREPFDKAGGYGIQGKGAYLVKEIKGDYYSVMGLPLSKTIRALKKCGFPV</sequence>
<comment type="catalytic activity">
    <reaction evidence="6">
        <text>UTP + H2O = UMP + diphosphate + H(+)</text>
        <dbReference type="Rhea" id="RHEA:29395"/>
        <dbReference type="ChEBI" id="CHEBI:15377"/>
        <dbReference type="ChEBI" id="CHEBI:15378"/>
        <dbReference type="ChEBI" id="CHEBI:33019"/>
        <dbReference type="ChEBI" id="CHEBI:46398"/>
        <dbReference type="ChEBI" id="CHEBI:57865"/>
        <dbReference type="EC" id="3.6.1.9"/>
    </reaction>
</comment>
<dbReference type="FunFam" id="3.90.950.10:FF:000005">
    <property type="entry name" value="7-methyl-GTP pyrophosphatase"/>
    <property type="match status" value="1"/>
</dbReference>
<dbReference type="Proteomes" id="UP000219546">
    <property type="component" value="Unassembled WGS sequence"/>
</dbReference>
<protein>
    <recommendedName>
        <fullName evidence="6">dTTP/UTP pyrophosphatase</fullName>
        <shortName evidence="6">dTTPase/UTPase</shortName>
        <ecNumber evidence="6">3.6.1.9</ecNumber>
    </recommendedName>
    <alternativeName>
        <fullName evidence="6">Nucleoside triphosphate pyrophosphatase</fullName>
    </alternativeName>
    <alternativeName>
        <fullName evidence="6">Nucleotide pyrophosphatase</fullName>
        <shortName evidence="6">Nucleotide PPase</shortName>
    </alternativeName>
</protein>
<comment type="catalytic activity">
    <reaction evidence="6">
        <text>dTTP + H2O = dTMP + diphosphate + H(+)</text>
        <dbReference type="Rhea" id="RHEA:28534"/>
        <dbReference type="ChEBI" id="CHEBI:15377"/>
        <dbReference type="ChEBI" id="CHEBI:15378"/>
        <dbReference type="ChEBI" id="CHEBI:33019"/>
        <dbReference type="ChEBI" id="CHEBI:37568"/>
        <dbReference type="ChEBI" id="CHEBI:63528"/>
        <dbReference type="EC" id="3.6.1.9"/>
    </reaction>
</comment>
<comment type="similarity">
    <text evidence="6">Belongs to the Maf family. YhdE subfamily.</text>
</comment>
<evidence type="ECO:0000256" key="3">
    <source>
        <dbReference type="ARBA" id="ARBA00022490"/>
    </source>
</evidence>
<evidence type="ECO:0000313" key="8">
    <source>
        <dbReference type="Proteomes" id="UP000219546"/>
    </source>
</evidence>
<comment type="function">
    <text evidence="6">Nucleoside triphosphate pyrophosphatase that hydrolyzes dTTP and UTP. May have a dual role in cell division arrest and in preventing the incorporation of modified nucleotides into cellular nucleic acids.</text>
</comment>
<comment type="subcellular location">
    <subcellularLocation>
        <location evidence="2 6">Cytoplasm</location>
    </subcellularLocation>
</comment>
<dbReference type="AlphaFoldDB" id="A0A285CWW2"/>
<evidence type="ECO:0000256" key="1">
    <source>
        <dbReference type="ARBA" id="ARBA00001968"/>
    </source>
</evidence>
<evidence type="ECO:0000313" key="7">
    <source>
        <dbReference type="EMBL" id="SNX71558.1"/>
    </source>
</evidence>
<dbReference type="PANTHER" id="PTHR43213">
    <property type="entry name" value="BIFUNCTIONAL DTTP/UTP PYROPHOSPHATASE/METHYLTRANSFERASE PROTEIN-RELATED"/>
    <property type="match status" value="1"/>
</dbReference>
<dbReference type="NCBIfam" id="TIGR00172">
    <property type="entry name" value="maf"/>
    <property type="match status" value="1"/>
</dbReference>
<dbReference type="EC" id="3.6.1.9" evidence="6"/>
<feature type="active site" description="Proton acceptor" evidence="6">
    <location>
        <position position="69"/>
    </location>
</feature>
<name>A0A285CWW2_9BACI</name>
<gene>
    <name evidence="7" type="ORF">SAMN05877753_105296</name>
</gene>
<dbReference type="Pfam" id="PF02545">
    <property type="entry name" value="Maf"/>
    <property type="match status" value="1"/>
</dbReference>
<dbReference type="GO" id="GO:0005737">
    <property type="term" value="C:cytoplasm"/>
    <property type="evidence" value="ECO:0007669"/>
    <property type="project" value="UniProtKB-SubCell"/>
</dbReference>
<evidence type="ECO:0000256" key="5">
    <source>
        <dbReference type="ARBA" id="ARBA00023080"/>
    </source>
</evidence>
<comment type="cofactor">
    <cofactor evidence="1 6">
        <name>a divalent metal cation</name>
        <dbReference type="ChEBI" id="CHEBI:60240"/>
    </cofactor>
</comment>
<dbReference type="PANTHER" id="PTHR43213:SF5">
    <property type="entry name" value="BIFUNCTIONAL DTTP_UTP PYROPHOSPHATASE_METHYLTRANSFERASE PROTEIN-RELATED"/>
    <property type="match status" value="1"/>
</dbReference>
<feature type="site" description="Important for substrate specificity" evidence="6">
    <location>
        <position position="70"/>
    </location>
</feature>
<dbReference type="EMBL" id="OAOP01000005">
    <property type="protein sequence ID" value="SNX71558.1"/>
    <property type="molecule type" value="Genomic_DNA"/>
</dbReference>
<feature type="site" description="Important for substrate specificity" evidence="6">
    <location>
        <position position="12"/>
    </location>
</feature>
<dbReference type="PIRSF" id="PIRSF006305">
    <property type="entry name" value="Maf"/>
    <property type="match status" value="1"/>
</dbReference>
<organism evidence="7 8">
    <name type="scientific">Bacillus oleivorans</name>
    <dbReference type="NCBI Taxonomy" id="1448271"/>
    <lineage>
        <taxon>Bacteria</taxon>
        <taxon>Bacillati</taxon>
        <taxon>Bacillota</taxon>
        <taxon>Bacilli</taxon>
        <taxon>Bacillales</taxon>
        <taxon>Bacillaceae</taxon>
        <taxon>Bacillus</taxon>
    </lineage>
</organism>
<proteinExistence type="inferred from homology"/>
<dbReference type="GO" id="GO:0009117">
    <property type="term" value="P:nucleotide metabolic process"/>
    <property type="evidence" value="ECO:0007669"/>
    <property type="project" value="UniProtKB-KW"/>
</dbReference>
<keyword evidence="5 6" id="KW-0546">Nucleotide metabolism</keyword>
<dbReference type="InterPro" id="IPR003697">
    <property type="entry name" value="Maf-like"/>
</dbReference>
<reference evidence="7 8" key="1">
    <citation type="submission" date="2017-08" db="EMBL/GenBank/DDBJ databases">
        <authorList>
            <person name="de Groot N.N."/>
        </authorList>
    </citation>
    <scope>NUCLEOTIDE SEQUENCE [LARGE SCALE GENOMIC DNA]</scope>
    <source>
        <strain evidence="7 8">JC228</strain>
    </source>
</reference>
<dbReference type="HAMAP" id="MF_00528">
    <property type="entry name" value="Maf"/>
    <property type="match status" value="1"/>
</dbReference>
<dbReference type="GO" id="GO:0036221">
    <property type="term" value="F:UTP diphosphatase activity"/>
    <property type="evidence" value="ECO:0007669"/>
    <property type="project" value="RHEA"/>
</dbReference>
<evidence type="ECO:0000256" key="4">
    <source>
        <dbReference type="ARBA" id="ARBA00022801"/>
    </source>
</evidence>
<accession>A0A285CWW2</accession>
<keyword evidence="3 6" id="KW-0963">Cytoplasm</keyword>
<dbReference type="CDD" id="cd00555">
    <property type="entry name" value="Maf"/>
    <property type="match status" value="1"/>
</dbReference>